<reference evidence="3 4" key="2">
    <citation type="journal article" date="2021" name="Int. J. Syst. Evol. Microbiol.">
        <title>Roseibium litorale sp. nov., isolated from a tidal flat sediment and proposal for the reclassification of Labrenzia polysiphoniae as Roseibium polysiphoniae comb. nov.</title>
        <authorList>
            <person name="Liu Y."/>
            <person name="Pei T."/>
            <person name="Du J."/>
            <person name="Chao M."/>
            <person name="Deng M.R."/>
            <person name="Zhu H."/>
        </authorList>
    </citation>
    <scope>NUCLEOTIDE SEQUENCE [LARGE SCALE GENOMIC DNA]</scope>
    <source>
        <strain evidence="3 4">4C16A</strain>
    </source>
</reference>
<evidence type="ECO:0000313" key="4">
    <source>
        <dbReference type="Proteomes" id="UP000632063"/>
    </source>
</evidence>
<dbReference type="EMBL" id="JACYXI010000008">
    <property type="protein sequence ID" value="MBD8892633.1"/>
    <property type="molecule type" value="Genomic_DNA"/>
</dbReference>
<keyword evidence="3" id="KW-0378">Hydrolase</keyword>
<dbReference type="InterPro" id="IPR001466">
    <property type="entry name" value="Beta-lactam-related"/>
</dbReference>
<dbReference type="InterPro" id="IPR012338">
    <property type="entry name" value="Beta-lactam/transpept-like"/>
</dbReference>
<evidence type="ECO:0000313" key="3">
    <source>
        <dbReference type="EMBL" id="MBD8892633.1"/>
    </source>
</evidence>
<dbReference type="GO" id="GO:0016787">
    <property type="term" value="F:hydrolase activity"/>
    <property type="evidence" value="ECO:0007669"/>
    <property type="project" value="UniProtKB-KW"/>
</dbReference>
<accession>A0ABR9CPM7</accession>
<evidence type="ECO:0000259" key="2">
    <source>
        <dbReference type="Pfam" id="PF00144"/>
    </source>
</evidence>
<dbReference type="SUPFAM" id="SSF56601">
    <property type="entry name" value="beta-lactamase/transpeptidase-like"/>
    <property type="match status" value="1"/>
</dbReference>
<dbReference type="Gene3D" id="3.40.710.10">
    <property type="entry name" value="DD-peptidase/beta-lactamase superfamily"/>
    <property type="match status" value="1"/>
</dbReference>
<protein>
    <submittedName>
        <fullName evidence="3">Serine hydrolase</fullName>
    </submittedName>
</protein>
<sequence>MSFFQFTRRRFLAAASLSVLTIPVLAQDLPPSRTPGTDVPQGQIGNALRALDGIVEDIKSRSKVPGLAVVVVHQGETVYAKGFGKRGGDGERVINADTVFQLASVSKSIGATVVARQVGRGVVSWDSRMRDLLPWFNLADPAVTERLTIGDLYSHRSGLPVHAGDDLEDIGFGRQTILERLRLQPLSAFRTSYAYTNFGLTAAAEAVAQASGADWADLSEEALFQPLGMTRTSARFSDFMARDNRAVPHAKRGDSFEQLYQRQPDAQSPAGGVSSSINDVASWMKMVLAGGGDLIPPEALQPAISPQSFSSRPHSPDERAGFYGYGFNVGTDPSGRVILSHSGAFELGTATYFSLIPSLDIGIAVLSNASPVGAVEAIGVSFNDMVQYGRITRDWYTGYEGLFAHYADPVGFTAGEQAPSAAAPSPSAGYCTGRYAHPYFGTVEVREEEGKLVLLAGPEPLTFPLQPWDGSTMVFGITNENAPAGSRSAITFSGAGNKADELEIELFVLNGPARFQRLTQ</sequence>
<dbReference type="PANTHER" id="PTHR46825:SF15">
    <property type="entry name" value="BETA-LACTAMASE-RELATED DOMAIN-CONTAINING PROTEIN"/>
    <property type="match status" value="1"/>
</dbReference>
<proteinExistence type="predicted"/>
<comment type="caution">
    <text evidence="3">The sequence shown here is derived from an EMBL/GenBank/DDBJ whole genome shotgun (WGS) entry which is preliminary data.</text>
</comment>
<dbReference type="RefSeq" id="WP_192148760.1">
    <property type="nucleotide sequence ID" value="NZ_JACYXI010000008.1"/>
</dbReference>
<dbReference type="InterPro" id="IPR050491">
    <property type="entry name" value="AmpC-like"/>
</dbReference>
<gene>
    <name evidence="3" type="ORF">IG616_13880</name>
</gene>
<organism evidence="3 4">
    <name type="scientific">Roseibium litorale</name>
    <dbReference type="NCBI Taxonomy" id="2803841"/>
    <lineage>
        <taxon>Bacteria</taxon>
        <taxon>Pseudomonadati</taxon>
        <taxon>Pseudomonadota</taxon>
        <taxon>Alphaproteobacteria</taxon>
        <taxon>Hyphomicrobiales</taxon>
        <taxon>Stappiaceae</taxon>
        <taxon>Roseibium</taxon>
    </lineage>
</organism>
<keyword evidence="4" id="KW-1185">Reference proteome</keyword>
<reference evidence="4" key="1">
    <citation type="submission" date="2020-09" db="EMBL/GenBank/DDBJ databases">
        <title>The genome sequence of strain Labrenzia suaedae 4C16A.</title>
        <authorList>
            <person name="Liu Y."/>
        </authorList>
    </citation>
    <scope>NUCLEOTIDE SEQUENCE [LARGE SCALE GENOMIC DNA]</scope>
    <source>
        <strain evidence="4">4C16A</strain>
    </source>
</reference>
<feature type="domain" description="Beta-lactamase-related" evidence="2">
    <location>
        <begin position="53"/>
        <end position="371"/>
    </location>
</feature>
<evidence type="ECO:0000256" key="1">
    <source>
        <dbReference type="SAM" id="SignalP"/>
    </source>
</evidence>
<dbReference type="Gene3D" id="2.40.128.600">
    <property type="match status" value="1"/>
</dbReference>
<keyword evidence="1" id="KW-0732">Signal</keyword>
<feature type="chain" id="PRO_5046855982" evidence="1">
    <location>
        <begin position="27"/>
        <end position="520"/>
    </location>
</feature>
<dbReference type="PANTHER" id="PTHR46825">
    <property type="entry name" value="D-ALANYL-D-ALANINE-CARBOXYPEPTIDASE/ENDOPEPTIDASE AMPH"/>
    <property type="match status" value="1"/>
</dbReference>
<dbReference type="Proteomes" id="UP000632063">
    <property type="component" value="Unassembled WGS sequence"/>
</dbReference>
<dbReference type="Pfam" id="PF00144">
    <property type="entry name" value="Beta-lactamase"/>
    <property type="match status" value="1"/>
</dbReference>
<name>A0ABR9CPM7_9HYPH</name>
<feature type="signal peptide" evidence="1">
    <location>
        <begin position="1"/>
        <end position="26"/>
    </location>
</feature>